<evidence type="ECO:0000256" key="1">
    <source>
        <dbReference type="ARBA" id="ARBA00022747"/>
    </source>
</evidence>
<name>A0AAD1CLD0_PHODP</name>
<evidence type="ECO:0000313" key="3">
    <source>
        <dbReference type="EMBL" id="BAX55652.1"/>
    </source>
</evidence>
<proteinExistence type="predicted"/>
<reference evidence="4" key="1">
    <citation type="submission" date="2017-05" db="EMBL/GenBank/DDBJ databases">
        <title>Whole genome sequence of fish pathogenic bacteria, Photobacterium damselae subsp. piscicida, strain 91-197, isolated from hybrid striped bass (Morone sp.) in USA.</title>
        <authorList>
            <person name="Teru Y."/>
            <person name="Hikima J."/>
            <person name="Kono T."/>
            <person name="Sakai M."/>
            <person name="Takano T."/>
            <person name="Hawke J.P."/>
            <person name="Takeyama H."/>
            <person name="Aoki T."/>
        </authorList>
    </citation>
    <scope>NUCLEOTIDE SEQUENCE [LARGE SCALE GENOMIC DNA]</scope>
    <source>
        <strain evidence="4">91-197</strain>
    </source>
</reference>
<accession>A0AAD1CLD0</accession>
<evidence type="ECO:0000256" key="2">
    <source>
        <dbReference type="ARBA" id="ARBA00023125"/>
    </source>
</evidence>
<dbReference type="InterPro" id="IPR044946">
    <property type="entry name" value="Restrct_endonuc_typeI_TRD_sf"/>
</dbReference>
<dbReference type="RefSeq" id="WP_197704268.1">
    <property type="nucleotide sequence ID" value="NZ_AP018046.1"/>
</dbReference>
<keyword evidence="2" id="KW-0238">DNA-binding</keyword>
<evidence type="ECO:0000313" key="4">
    <source>
        <dbReference type="Proteomes" id="UP000218676"/>
    </source>
</evidence>
<keyword evidence="1" id="KW-0680">Restriction system</keyword>
<sequence>MSELPKGWKEIHLGTVIELKYGKSLPAKVRDGKGFPVYGSNGEVGKHSSALEG</sequence>
<gene>
    <name evidence="3" type="ORF">PDPUS_2_01066</name>
</gene>
<evidence type="ECO:0008006" key="5">
    <source>
        <dbReference type="Google" id="ProtNLM"/>
    </source>
</evidence>
<dbReference type="Gene3D" id="3.90.220.20">
    <property type="entry name" value="DNA methylase specificity domains"/>
    <property type="match status" value="1"/>
</dbReference>
<dbReference type="Proteomes" id="UP000218676">
    <property type="component" value="Chromosome 2"/>
</dbReference>
<dbReference type="AlphaFoldDB" id="A0AAD1CLD0"/>
<protein>
    <recommendedName>
        <fullName evidence="5">Restriction endonuclease subunit S</fullName>
    </recommendedName>
</protein>
<dbReference type="GO" id="GO:0003677">
    <property type="term" value="F:DNA binding"/>
    <property type="evidence" value="ECO:0007669"/>
    <property type="project" value="UniProtKB-KW"/>
</dbReference>
<dbReference type="EMBL" id="AP018046">
    <property type="protein sequence ID" value="BAX55652.1"/>
    <property type="molecule type" value="Genomic_DNA"/>
</dbReference>
<dbReference type="SUPFAM" id="SSF116734">
    <property type="entry name" value="DNA methylase specificity domain"/>
    <property type="match status" value="1"/>
</dbReference>
<organism evidence="3 4">
    <name type="scientific">Photobacterium damsela subsp. piscicida</name>
    <name type="common">Pasteurella piscicida</name>
    <dbReference type="NCBI Taxonomy" id="38294"/>
    <lineage>
        <taxon>Bacteria</taxon>
        <taxon>Pseudomonadati</taxon>
        <taxon>Pseudomonadota</taxon>
        <taxon>Gammaproteobacteria</taxon>
        <taxon>Vibrionales</taxon>
        <taxon>Vibrionaceae</taxon>
        <taxon>Photobacterium</taxon>
    </lineage>
</organism>
<dbReference type="GO" id="GO:0009307">
    <property type="term" value="P:DNA restriction-modification system"/>
    <property type="evidence" value="ECO:0007669"/>
    <property type="project" value="UniProtKB-KW"/>
</dbReference>